<gene>
    <name evidence="2" type="ORF">GUJ93_ZPchr0004g40448</name>
</gene>
<keyword evidence="1" id="KW-0812">Transmembrane</keyword>
<keyword evidence="1" id="KW-0472">Membrane</keyword>
<evidence type="ECO:0000313" key="2">
    <source>
        <dbReference type="EMBL" id="KAG8065069.1"/>
    </source>
</evidence>
<sequence>MGLGTAAVAQGNGGWSHREAVVYGLLCASLFVAMEWFVLALDRSNEPLVSWIGLARPTVEPIRATQVWIGEQASRARLGSSEPELAHES</sequence>
<dbReference type="Proteomes" id="UP000729402">
    <property type="component" value="Unassembled WGS sequence"/>
</dbReference>
<name>A0A8J5SF18_ZIZPA</name>
<evidence type="ECO:0000256" key="1">
    <source>
        <dbReference type="SAM" id="Phobius"/>
    </source>
</evidence>
<evidence type="ECO:0000313" key="3">
    <source>
        <dbReference type="Proteomes" id="UP000729402"/>
    </source>
</evidence>
<proteinExistence type="predicted"/>
<reference evidence="2" key="1">
    <citation type="journal article" date="2021" name="bioRxiv">
        <title>Whole Genome Assembly and Annotation of Northern Wild Rice, Zizania palustris L., Supports a Whole Genome Duplication in the Zizania Genus.</title>
        <authorList>
            <person name="Haas M."/>
            <person name="Kono T."/>
            <person name="Macchietto M."/>
            <person name="Millas R."/>
            <person name="McGilp L."/>
            <person name="Shao M."/>
            <person name="Duquette J."/>
            <person name="Hirsch C.N."/>
            <person name="Kimball J."/>
        </authorList>
    </citation>
    <scope>NUCLEOTIDE SEQUENCE</scope>
    <source>
        <tissue evidence="2">Fresh leaf tissue</tissue>
    </source>
</reference>
<comment type="caution">
    <text evidence="2">The sequence shown here is derived from an EMBL/GenBank/DDBJ whole genome shotgun (WGS) entry which is preliminary data.</text>
</comment>
<dbReference type="EMBL" id="JAAALK010000285">
    <property type="protein sequence ID" value="KAG8065069.1"/>
    <property type="molecule type" value="Genomic_DNA"/>
</dbReference>
<dbReference type="AlphaFoldDB" id="A0A8J5SF18"/>
<accession>A0A8J5SF18</accession>
<protein>
    <submittedName>
        <fullName evidence="2">Uncharacterized protein</fullName>
    </submittedName>
</protein>
<feature type="transmembrane region" description="Helical" evidence="1">
    <location>
        <begin position="20"/>
        <end position="41"/>
    </location>
</feature>
<keyword evidence="3" id="KW-1185">Reference proteome</keyword>
<organism evidence="2 3">
    <name type="scientific">Zizania palustris</name>
    <name type="common">Northern wild rice</name>
    <dbReference type="NCBI Taxonomy" id="103762"/>
    <lineage>
        <taxon>Eukaryota</taxon>
        <taxon>Viridiplantae</taxon>
        <taxon>Streptophyta</taxon>
        <taxon>Embryophyta</taxon>
        <taxon>Tracheophyta</taxon>
        <taxon>Spermatophyta</taxon>
        <taxon>Magnoliopsida</taxon>
        <taxon>Liliopsida</taxon>
        <taxon>Poales</taxon>
        <taxon>Poaceae</taxon>
        <taxon>BOP clade</taxon>
        <taxon>Oryzoideae</taxon>
        <taxon>Oryzeae</taxon>
        <taxon>Zizaniinae</taxon>
        <taxon>Zizania</taxon>
    </lineage>
</organism>
<reference evidence="2" key="2">
    <citation type="submission" date="2021-02" db="EMBL/GenBank/DDBJ databases">
        <authorList>
            <person name="Kimball J.A."/>
            <person name="Haas M.W."/>
            <person name="Macchietto M."/>
            <person name="Kono T."/>
            <person name="Duquette J."/>
            <person name="Shao M."/>
        </authorList>
    </citation>
    <scope>NUCLEOTIDE SEQUENCE</scope>
    <source>
        <tissue evidence="2">Fresh leaf tissue</tissue>
    </source>
</reference>
<keyword evidence="1" id="KW-1133">Transmembrane helix</keyword>